<gene>
    <name evidence="4" type="ORF">HTAM1171_LOCUS1305</name>
</gene>
<organism evidence="4">
    <name type="scientific">Helicotheca tamesis</name>
    <dbReference type="NCBI Taxonomy" id="374047"/>
    <lineage>
        <taxon>Eukaryota</taxon>
        <taxon>Sar</taxon>
        <taxon>Stramenopiles</taxon>
        <taxon>Ochrophyta</taxon>
        <taxon>Bacillariophyta</taxon>
        <taxon>Mediophyceae</taxon>
        <taxon>Lithodesmiophycidae</taxon>
        <taxon>Lithodesmiales</taxon>
        <taxon>Lithodesmiaceae</taxon>
        <taxon>Helicotheca</taxon>
    </lineage>
</organism>
<dbReference type="PANTHER" id="PTHR24123">
    <property type="entry name" value="ANKYRIN REPEAT-CONTAINING"/>
    <property type="match status" value="1"/>
</dbReference>
<evidence type="ECO:0000256" key="3">
    <source>
        <dbReference type="PROSITE-ProRule" id="PRU00023"/>
    </source>
</evidence>
<dbReference type="PANTHER" id="PTHR24123:SF141">
    <property type="entry name" value="ANKYRIN 2, ISOFORM U"/>
    <property type="match status" value="1"/>
</dbReference>
<accession>A0A7S2GUR4</accession>
<dbReference type="SUPFAM" id="SSF48403">
    <property type="entry name" value="Ankyrin repeat"/>
    <property type="match status" value="1"/>
</dbReference>
<dbReference type="Pfam" id="PF12796">
    <property type="entry name" value="Ank_2"/>
    <property type="match status" value="1"/>
</dbReference>
<dbReference type="Gene3D" id="1.25.40.20">
    <property type="entry name" value="Ankyrin repeat-containing domain"/>
    <property type="match status" value="1"/>
</dbReference>
<proteinExistence type="predicted"/>
<dbReference type="PROSITE" id="PS50088">
    <property type="entry name" value="ANK_REPEAT"/>
    <property type="match status" value="1"/>
</dbReference>
<feature type="repeat" description="ANK" evidence="3">
    <location>
        <begin position="188"/>
        <end position="221"/>
    </location>
</feature>
<evidence type="ECO:0000313" key="4">
    <source>
        <dbReference type="EMBL" id="CAD9471102.1"/>
    </source>
</evidence>
<evidence type="ECO:0000256" key="2">
    <source>
        <dbReference type="ARBA" id="ARBA00023043"/>
    </source>
</evidence>
<dbReference type="InterPro" id="IPR036770">
    <property type="entry name" value="Ankyrin_rpt-contain_sf"/>
</dbReference>
<protein>
    <submittedName>
        <fullName evidence="4">Uncharacterized protein</fullName>
    </submittedName>
</protein>
<keyword evidence="1" id="KW-0677">Repeat</keyword>
<keyword evidence="2 3" id="KW-0040">ANK repeat</keyword>
<reference evidence="4" key="1">
    <citation type="submission" date="2021-01" db="EMBL/GenBank/DDBJ databases">
        <authorList>
            <person name="Corre E."/>
            <person name="Pelletier E."/>
            <person name="Niang G."/>
            <person name="Scheremetjew M."/>
            <person name="Finn R."/>
            <person name="Kale V."/>
            <person name="Holt S."/>
            <person name="Cochrane G."/>
            <person name="Meng A."/>
            <person name="Brown T."/>
            <person name="Cohen L."/>
        </authorList>
    </citation>
    <scope>NUCLEOTIDE SEQUENCE</scope>
    <source>
        <strain evidence="4">CCMP826</strain>
    </source>
</reference>
<dbReference type="InterPro" id="IPR002110">
    <property type="entry name" value="Ankyrin_rpt"/>
</dbReference>
<dbReference type="EMBL" id="HBGV01002128">
    <property type="protein sequence ID" value="CAD9471102.1"/>
    <property type="molecule type" value="Transcribed_RNA"/>
</dbReference>
<sequence length="325" mass="36388">MGENNIFKLLDLDPFDDEGREQVDSDAIIREAQRNPCCTDVMNTFSSTGRRCLPLHQAIMLRAPISVIDALCSPYALEARYLNDKPVLNFAIEHGASTSLVSFLLEKQPNAVRQKTRNDYTPLHSACRYKSSLEVVALLFDKWPDASKEKSILGHTPLHIACCYRASLEVVSMLLGGWSGAPTEKARSGSTPLHLACCYGSSFEVILLLLDKWLNSTENRNSACIDYLKYSNASEDTKRLLSHVSVLFNSEIEHPSAKEIMSFFSSIKWWKGVVLVLERYPNITQTHDLQTGVKADFLSTVGRHCQLKTMWSIVSNEQDLLAGVL</sequence>
<dbReference type="AlphaFoldDB" id="A0A7S2GUR4"/>
<dbReference type="InterPro" id="IPR051165">
    <property type="entry name" value="Multifunctional_ANK_Repeat"/>
</dbReference>
<dbReference type="SMART" id="SM00248">
    <property type="entry name" value="ANK"/>
    <property type="match status" value="4"/>
</dbReference>
<evidence type="ECO:0000256" key="1">
    <source>
        <dbReference type="ARBA" id="ARBA00022737"/>
    </source>
</evidence>
<name>A0A7S2GUR4_9STRA</name>